<keyword evidence="1" id="KW-0175">Coiled coil</keyword>
<comment type="caution">
    <text evidence="2">The sequence shown here is derived from an EMBL/GenBank/DDBJ whole genome shotgun (WGS) entry which is preliminary data.</text>
</comment>
<evidence type="ECO:0000313" key="2">
    <source>
        <dbReference type="EMBL" id="KAF9764462.1"/>
    </source>
</evidence>
<evidence type="ECO:0000313" key="3">
    <source>
        <dbReference type="Proteomes" id="UP000740883"/>
    </source>
</evidence>
<name>A0A9P6H0R0_9MICR</name>
<protein>
    <submittedName>
        <fullName evidence="2">Uncharacterized protein</fullName>
    </submittedName>
</protein>
<organism evidence="2 3">
    <name type="scientific">Nosema granulosis</name>
    <dbReference type="NCBI Taxonomy" id="83296"/>
    <lineage>
        <taxon>Eukaryota</taxon>
        <taxon>Fungi</taxon>
        <taxon>Fungi incertae sedis</taxon>
        <taxon>Microsporidia</taxon>
        <taxon>Nosematidae</taxon>
        <taxon>Nosema</taxon>
    </lineage>
</organism>
<dbReference type="Proteomes" id="UP000740883">
    <property type="component" value="Unassembled WGS sequence"/>
</dbReference>
<keyword evidence="3" id="KW-1185">Reference proteome</keyword>
<reference evidence="2 3" key="1">
    <citation type="journal article" date="2020" name="Genome Biol. Evol.">
        <title>Comparative genomics of strictly vertically transmitted, feminizing microsporidia endosymbionts of amphipod crustaceans.</title>
        <authorList>
            <person name="Cormier A."/>
            <person name="Chebbi M.A."/>
            <person name="Giraud I."/>
            <person name="Wattier R."/>
            <person name="Teixeira M."/>
            <person name="Gilbert C."/>
            <person name="Rigaud T."/>
            <person name="Cordaux R."/>
        </authorList>
    </citation>
    <scope>NUCLEOTIDE SEQUENCE [LARGE SCALE GENOMIC DNA]</scope>
    <source>
        <strain evidence="2 3">Ou3-Ou53</strain>
    </source>
</reference>
<dbReference type="AlphaFoldDB" id="A0A9P6H0R0"/>
<feature type="coiled-coil region" evidence="1">
    <location>
        <begin position="23"/>
        <end position="77"/>
    </location>
</feature>
<accession>A0A9P6H0R0</accession>
<dbReference type="EMBL" id="SBJO01000021">
    <property type="protein sequence ID" value="KAF9764462.1"/>
    <property type="molecule type" value="Genomic_DNA"/>
</dbReference>
<evidence type="ECO:0000256" key="1">
    <source>
        <dbReference type="SAM" id="Coils"/>
    </source>
</evidence>
<proteinExistence type="predicted"/>
<dbReference type="OrthoDB" id="10344084at2759"/>
<gene>
    <name evidence="2" type="ORF">NGRA_0545</name>
</gene>
<sequence>MKKSSDLLKNLHHTISSCSKKNRKMFEDELEEMSRKIQEMIKREFVSPTLTVDFKPLEDLNKKIEALQQNISKAVSILSCEAGKAIKEIMQDFQALEGLKTEIVNRSLKNLTETEKAREKVLKSLKQDRNLIKQSIKRYKWIDL</sequence>